<reference evidence="1 2" key="1">
    <citation type="submission" date="2019-06" db="EMBL/GenBank/DDBJ databases">
        <authorList>
            <person name="Broberg M."/>
        </authorList>
    </citation>
    <scope>NUCLEOTIDE SEQUENCE [LARGE SCALE GENOMIC DNA]</scope>
</reference>
<keyword evidence="2" id="KW-1185">Reference proteome</keyword>
<dbReference type="InterPro" id="IPR027417">
    <property type="entry name" value="P-loop_NTPase"/>
</dbReference>
<evidence type="ECO:0000313" key="1">
    <source>
        <dbReference type="EMBL" id="VUC30299.1"/>
    </source>
</evidence>
<dbReference type="EMBL" id="CABFNS010000817">
    <property type="protein sequence ID" value="VUC30299.1"/>
    <property type="molecule type" value="Genomic_DNA"/>
</dbReference>
<proteinExistence type="predicted"/>
<name>A0ABY6UGS0_BIOOC</name>
<dbReference type="Gene3D" id="3.40.50.300">
    <property type="entry name" value="P-loop containing nucleotide triphosphate hydrolases"/>
    <property type="match status" value="1"/>
</dbReference>
<organism evidence="1 2">
    <name type="scientific">Bionectria ochroleuca</name>
    <name type="common">Gliocladium roseum</name>
    <dbReference type="NCBI Taxonomy" id="29856"/>
    <lineage>
        <taxon>Eukaryota</taxon>
        <taxon>Fungi</taxon>
        <taxon>Dikarya</taxon>
        <taxon>Ascomycota</taxon>
        <taxon>Pezizomycotina</taxon>
        <taxon>Sordariomycetes</taxon>
        <taxon>Hypocreomycetidae</taxon>
        <taxon>Hypocreales</taxon>
        <taxon>Bionectriaceae</taxon>
        <taxon>Clonostachys</taxon>
    </lineage>
</organism>
<comment type="caution">
    <text evidence="1">The sequence shown here is derived from an EMBL/GenBank/DDBJ whole genome shotgun (WGS) entry which is preliminary data.</text>
</comment>
<gene>
    <name evidence="1" type="ORF">CLO192961_LOCUS282406</name>
</gene>
<dbReference type="Proteomes" id="UP000766486">
    <property type="component" value="Unassembled WGS sequence"/>
</dbReference>
<sequence>MRKIGDYGVLVAMPTAATVDEFQSRAADIVVAIMVSTEKSGPGFMSCENRLNALLSCHRSGNVIVGDIDAAGPLVDDSHGTIEVNMQPSPSNNGMLSNVCSRLFKDGRVVVIQCSK</sequence>
<protein>
    <submittedName>
        <fullName evidence="1">Uncharacterized protein</fullName>
    </submittedName>
</protein>
<accession>A0ABY6UGS0</accession>
<evidence type="ECO:0000313" key="2">
    <source>
        <dbReference type="Proteomes" id="UP000766486"/>
    </source>
</evidence>